<organism evidence="1 2">
    <name type="scientific">Natronorubrum bangense</name>
    <dbReference type="NCBI Taxonomy" id="61858"/>
    <lineage>
        <taxon>Archaea</taxon>
        <taxon>Methanobacteriati</taxon>
        <taxon>Methanobacteriota</taxon>
        <taxon>Stenosarchaea group</taxon>
        <taxon>Halobacteria</taxon>
        <taxon>Halobacteriales</taxon>
        <taxon>Natrialbaceae</taxon>
        <taxon>Natronorubrum</taxon>
    </lineage>
</organism>
<name>A0A4D6HIF7_9EURY</name>
<dbReference type="KEGG" id="nbg:DV706_05280"/>
<dbReference type="RefSeq" id="WP_006066166.1">
    <property type="nucleotide sequence ID" value="NZ_CP031305.1"/>
</dbReference>
<dbReference type="AlphaFoldDB" id="A0A4D6HIF7"/>
<sequence length="94" mass="10483">MFIDPERLESRLCEEFGGTTGESRVVVRQAVDLADSGQYQADVGATLTTDAVIEELSDAPDGTPPERWNWWIGSLELAYGGYGQFGIRQYRDHD</sequence>
<dbReference type="Proteomes" id="UP000296822">
    <property type="component" value="Chromosome"/>
</dbReference>
<dbReference type="Pfam" id="PF26484">
    <property type="entry name" value="WNWW"/>
    <property type="match status" value="1"/>
</dbReference>
<gene>
    <name evidence="1" type="ORF">DV706_05280</name>
</gene>
<proteinExistence type="predicted"/>
<protein>
    <submittedName>
        <fullName evidence="1">Uncharacterized protein</fullName>
    </submittedName>
</protein>
<dbReference type="GeneID" id="39850654"/>
<dbReference type="InterPro" id="IPR058716">
    <property type="entry name" value="WNWW_dom-containing"/>
</dbReference>
<reference evidence="1 2" key="1">
    <citation type="journal article" date="2019" name="Nat. Commun.">
        <title>A new type of DNA phosphorothioation-based antiviral system in archaea.</title>
        <authorList>
            <person name="Xiong L."/>
            <person name="Liu S."/>
            <person name="Chen S."/>
            <person name="Xiao Y."/>
            <person name="Zhu B."/>
            <person name="Gao Y."/>
            <person name="Zhang Y."/>
            <person name="Chen B."/>
            <person name="Luo J."/>
            <person name="Deng Z."/>
            <person name="Chen X."/>
            <person name="Wang L."/>
            <person name="Chen S."/>
        </authorList>
    </citation>
    <scope>NUCLEOTIDE SEQUENCE [LARGE SCALE GENOMIC DNA]</scope>
    <source>
        <strain evidence="1 2">JCM 10635</strain>
    </source>
</reference>
<accession>A0A4D6HIF7</accession>
<dbReference type="EMBL" id="CP031305">
    <property type="protein sequence ID" value="QCC53954.1"/>
    <property type="molecule type" value="Genomic_DNA"/>
</dbReference>
<evidence type="ECO:0000313" key="2">
    <source>
        <dbReference type="Proteomes" id="UP000296822"/>
    </source>
</evidence>
<evidence type="ECO:0000313" key="1">
    <source>
        <dbReference type="EMBL" id="QCC53954.1"/>
    </source>
</evidence>